<comment type="caution">
    <text evidence="2">The sequence shown here is derived from an EMBL/GenBank/DDBJ whole genome shotgun (WGS) entry which is preliminary data.</text>
</comment>
<name>A0A1V4J503_PATFA</name>
<dbReference type="AlphaFoldDB" id="A0A1V4J503"/>
<feature type="region of interest" description="Disordered" evidence="1">
    <location>
        <begin position="1"/>
        <end position="37"/>
    </location>
</feature>
<evidence type="ECO:0000256" key="1">
    <source>
        <dbReference type="SAM" id="MobiDB-lite"/>
    </source>
</evidence>
<feature type="compositionally biased region" description="Polar residues" evidence="1">
    <location>
        <begin position="1"/>
        <end position="17"/>
    </location>
</feature>
<organism evidence="2 3">
    <name type="scientific">Patagioenas fasciata monilis</name>
    <dbReference type="NCBI Taxonomy" id="372326"/>
    <lineage>
        <taxon>Eukaryota</taxon>
        <taxon>Metazoa</taxon>
        <taxon>Chordata</taxon>
        <taxon>Craniata</taxon>
        <taxon>Vertebrata</taxon>
        <taxon>Euteleostomi</taxon>
        <taxon>Archelosauria</taxon>
        <taxon>Archosauria</taxon>
        <taxon>Dinosauria</taxon>
        <taxon>Saurischia</taxon>
        <taxon>Theropoda</taxon>
        <taxon>Coelurosauria</taxon>
        <taxon>Aves</taxon>
        <taxon>Neognathae</taxon>
        <taxon>Neoaves</taxon>
        <taxon>Columbimorphae</taxon>
        <taxon>Columbiformes</taxon>
        <taxon>Columbidae</taxon>
        <taxon>Patagioenas</taxon>
    </lineage>
</organism>
<feature type="region of interest" description="Disordered" evidence="1">
    <location>
        <begin position="60"/>
        <end position="104"/>
    </location>
</feature>
<protein>
    <submittedName>
        <fullName evidence="2">Uncharacterized protein</fullName>
    </submittedName>
</protein>
<feature type="compositionally biased region" description="Basic and acidic residues" evidence="1">
    <location>
        <begin position="92"/>
        <end position="104"/>
    </location>
</feature>
<dbReference type="Proteomes" id="UP000190648">
    <property type="component" value="Unassembled WGS sequence"/>
</dbReference>
<feature type="compositionally biased region" description="Polar residues" evidence="1">
    <location>
        <begin position="60"/>
        <end position="82"/>
    </location>
</feature>
<reference evidence="2 3" key="1">
    <citation type="submission" date="2016-02" db="EMBL/GenBank/DDBJ databases">
        <title>Band-tailed pigeon sequencing and assembly.</title>
        <authorList>
            <person name="Soares A.E."/>
            <person name="Novak B.J."/>
            <person name="Rice E.S."/>
            <person name="O'Connell B."/>
            <person name="Chang D."/>
            <person name="Weber S."/>
            <person name="Shapiro B."/>
        </authorList>
    </citation>
    <scope>NUCLEOTIDE SEQUENCE [LARGE SCALE GENOMIC DNA]</scope>
    <source>
        <strain evidence="2">BTP2013</strain>
        <tissue evidence="2">Blood</tissue>
    </source>
</reference>
<evidence type="ECO:0000313" key="2">
    <source>
        <dbReference type="EMBL" id="OPJ67200.1"/>
    </source>
</evidence>
<proteinExistence type="predicted"/>
<evidence type="ECO:0000313" key="3">
    <source>
        <dbReference type="Proteomes" id="UP000190648"/>
    </source>
</evidence>
<sequence length="104" mass="11850">MFTSSGDLTSRQLYQQKKPQDTLGMDLVSTRSGEPMSRQLYQQKKLQDTLGMDLVSIRSGQSTSRQLYQQKKTQSNTINHPQELTAVAKDVMPGRDESTEERRV</sequence>
<dbReference type="EMBL" id="LSYS01009332">
    <property type="protein sequence ID" value="OPJ67200.1"/>
    <property type="molecule type" value="Genomic_DNA"/>
</dbReference>
<gene>
    <name evidence="2" type="ORF">AV530_012165</name>
</gene>
<keyword evidence="3" id="KW-1185">Reference proteome</keyword>
<accession>A0A1V4J503</accession>